<organism evidence="2 3">
    <name type="scientific">Salinisphaera orenii MK-B5</name>
    <dbReference type="NCBI Taxonomy" id="856730"/>
    <lineage>
        <taxon>Bacteria</taxon>
        <taxon>Pseudomonadati</taxon>
        <taxon>Pseudomonadota</taxon>
        <taxon>Gammaproteobacteria</taxon>
        <taxon>Salinisphaerales</taxon>
        <taxon>Salinisphaeraceae</taxon>
        <taxon>Salinisphaera</taxon>
    </lineage>
</organism>
<dbReference type="EMBL" id="AYKH01000001">
    <property type="protein sequence ID" value="ROO30540.1"/>
    <property type="molecule type" value="Genomic_DNA"/>
</dbReference>
<proteinExistence type="predicted"/>
<keyword evidence="3" id="KW-1185">Reference proteome</keyword>
<dbReference type="PANTHER" id="PTHR42912:SF80">
    <property type="entry name" value="METHYLTRANSFERASE DOMAIN-CONTAINING PROTEIN"/>
    <property type="match status" value="1"/>
</dbReference>
<dbReference type="Proteomes" id="UP000283993">
    <property type="component" value="Unassembled WGS sequence"/>
</dbReference>
<evidence type="ECO:0000259" key="1">
    <source>
        <dbReference type="Pfam" id="PF08241"/>
    </source>
</evidence>
<evidence type="ECO:0000313" key="3">
    <source>
        <dbReference type="Proteomes" id="UP000283993"/>
    </source>
</evidence>
<dbReference type="PANTHER" id="PTHR42912">
    <property type="entry name" value="METHYLTRANSFERASE"/>
    <property type="match status" value="1"/>
</dbReference>
<comment type="caution">
    <text evidence="2">The sequence shown here is derived from an EMBL/GenBank/DDBJ whole genome shotgun (WGS) entry which is preliminary data.</text>
</comment>
<accession>A0A423PY77</accession>
<dbReference type="InterPro" id="IPR029063">
    <property type="entry name" value="SAM-dependent_MTases_sf"/>
</dbReference>
<dbReference type="Pfam" id="PF08241">
    <property type="entry name" value="Methyltransf_11"/>
    <property type="match status" value="1"/>
</dbReference>
<protein>
    <submittedName>
        <fullName evidence="2">Membrane protein</fullName>
    </submittedName>
</protein>
<dbReference type="Gene3D" id="3.40.50.150">
    <property type="entry name" value="Vaccinia Virus protein VP39"/>
    <property type="match status" value="1"/>
</dbReference>
<dbReference type="GO" id="GO:0008757">
    <property type="term" value="F:S-adenosylmethionine-dependent methyltransferase activity"/>
    <property type="evidence" value="ECO:0007669"/>
    <property type="project" value="InterPro"/>
</dbReference>
<dbReference type="InterPro" id="IPR050508">
    <property type="entry name" value="Methyltransf_Superfamily"/>
</dbReference>
<dbReference type="InterPro" id="IPR013216">
    <property type="entry name" value="Methyltransf_11"/>
</dbReference>
<name>A0A423PY77_9GAMM</name>
<reference evidence="2 3" key="1">
    <citation type="submission" date="2013-10" db="EMBL/GenBank/DDBJ databases">
        <title>Salinisphaera orenii MK-B5 Genome Sequencing.</title>
        <authorList>
            <person name="Lai Q."/>
            <person name="Li C."/>
            <person name="Shao Z."/>
        </authorList>
    </citation>
    <scope>NUCLEOTIDE SEQUENCE [LARGE SCALE GENOMIC DNA]</scope>
    <source>
        <strain evidence="2 3">MK-B5</strain>
    </source>
</reference>
<dbReference type="CDD" id="cd02440">
    <property type="entry name" value="AdoMet_MTases"/>
    <property type="match status" value="1"/>
</dbReference>
<dbReference type="RefSeq" id="WP_123629924.1">
    <property type="nucleotide sequence ID" value="NZ_AYKH01000001.1"/>
</dbReference>
<feature type="domain" description="Methyltransferase type 11" evidence="1">
    <location>
        <begin position="49"/>
        <end position="143"/>
    </location>
</feature>
<dbReference type="SUPFAM" id="SSF53335">
    <property type="entry name" value="S-adenosyl-L-methionine-dependent methyltransferases"/>
    <property type="match status" value="1"/>
</dbReference>
<sequence length="211" mass="24220">MQIQAPRKNVVEEYARIAGRYDRRWSHYIDATTRKTIARLPLRKGDRLLDVGCGTGALLYRLAAVHPATRLVGVDPVPAMLKIARRKLPSDIALHEGWAEQLPFADAQFDLVVSCSMFHYVTQPLDALIEMRRVLRPGGQLVLTDWCGDYLMCRLFERYQRLRAHAHARTYRTHECARMLKESGYAAVQIETYKINWLWGLMTARGTHAQA</sequence>
<dbReference type="AlphaFoldDB" id="A0A423PY77"/>
<evidence type="ECO:0000313" key="2">
    <source>
        <dbReference type="EMBL" id="ROO30540.1"/>
    </source>
</evidence>
<gene>
    <name evidence="2" type="ORF">SAOR_01700</name>
</gene>